<comment type="caution">
    <text evidence="2">The sequence shown here is derived from an EMBL/GenBank/DDBJ whole genome shotgun (WGS) entry which is preliminary data.</text>
</comment>
<gene>
    <name evidence="2" type="ORF">U0R10_10820</name>
</gene>
<protein>
    <recommendedName>
        <fullName evidence="4">Alpha/beta hydrolase</fullName>
    </recommendedName>
</protein>
<keyword evidence="3" id="KW-1185">Reference proteome</keyword>
<keyword evidence="1" id="KW-0732">Signal</keyword>
<dbReference type="RefSeq" id="WP_377983985.1">
    <property type="nucleotide sequence ID" value="NZ_JBBKXZ010000004.1"/>
</dbReference>
<evidence type="ECO:0000313" key="3">
    <source>
        <dbReference type="Proteomes" id="UP001598138"/>
    </source>
</evidence>
<dbReference type="Gene3D" id="3.40.50.1820">
    <property type="entry name" value="alpha/beta hydrolase"/>
    <property type="match status" value="1"/>
</dbReference>
<evidence type="ECO:0000256" key="1">
    <source>
        <dbReference type="SAM" id="SignalP"/>
    </source>
</evidence>
<feature type="signal peptide" evidence="1">
    <location>
        <begin position="1"/>
        <end position="20"/>
    </location>
</feature>
<feature type="chain" id="PRO_5045183505" description="Alpha/beta hydrolase" evidence="1">
    <location>
        <begin position="21"/>
        <end position="346"/>
    </location>
</feature>
<evidence type="ECO:0008006" key="4">
    <source>
        <dbReference type="Google" id="ProtNLM"/>
    </source>
</evidence>
<dbReference type="PANTHER" id="PTHR35560">
    <property type="entry name" value="BLL0132 PROTEIN"/>
    <property type="match status" value="1"/>
</dbReference>
<accession>A0ABW6DDZ2</accession>
<evidence type="ECO:0000313" key="2">
    <source>
        <dbReference type="EMBL" id="MFD3395112.1"/>
    </source>
</evidence>
<dbReference type="EMBL" id="JBBKXZ010000004">
    <property type="protein sequence ID" value="MFD3395112.1"/>
    <property type="molecule type" value="Genomic_DNA"/>
</dbReference>
<proteinExistence type="predicted"/>
<dbReference type="PANTHER" id="PTHR35560:SF3">
    <property type="entry name" value="PEPTIDASE S9 PROLYL OLIGOPEPTIDASE CATALYTIC DOMAIN-CONTAINING PROTEIN"/>
    <property type="match status" value="1"/>
</dbReference>
<dbReference type="InterPro" id="IPR029058">
    <property type="entry name" value="AB_hydrolase_fold"/>
</dbReference>
<dbReference type="SUPFAM" id="SSF53474">
    <property type="entry name" value="alpha/beta-Hydrolases"/>
    <property type="match status" value="1"/>
</dbReference>
<organism evidence="2 3">
    <name type="scientific">Aquirufa avitistagni</name>
    <dbReference type="NCBI Taxonomy" id="3104728"/>
    <lineage>
        <taxon>Bacteria</taxon>
        <taxon>Pseudomonadati</taxon>
        <taxon>Bacteroidota</taxon>
        <taxon>Cytophagia</taxon>
        <taxon>Cytophagales</taxon>
        <taxon>Flectobacillaceae</taxon>
        <taxon>Aquirufa</taxon>
    </lineage>
</organism>
<reference evidence="2 3" key="1">
    <citation type="submission" date="2024-03" db="EMBL/GenBank/DDBJ databases">
        <title>Aquirufa genome sequencing.</title>
        <authorList>
            <person name="Pitt A."/>
            <person name="Hahn M.W."/>
        </authorList>
    </citation>
    <scope>NUCLEOTIDE SEQUENCE [LARGE SCALE GENOMIC DNA]</scope>
    <source>
        <strain evidence="2 3">OSTEICH-129V</strain>
    </source>
</reference>
<name>A0ABW6DDZ2_9BACT</name>
<sequence length="346" mass="39743">MKSLLHLLVLSLFIPMFGNAQDEKPAAIERACPNVFSFKKNDKIYSFRYASNHPIAVKNDQIKQLVIYIHGARRNGLDYYEWGEKAVNAANKKEETLFISPQFNSEKDLEDHKHDATHLFWVKNNWRIGDESVSSEKRKMAEAFSSFSLVDSLISRACNKKLFPSLKKITIIGHSAGGQFVSRYVGMTPMPSIASKYKFNFIVMNPSTYMYLDDRRPVKTETGLTFIKPDTSGCPGFNDYPRGMDKLNPYASLVGVETIKKQFLNRDIRFILGEKDVNMNDSSLDKTCEGNMQGRFRLERGQYFYDYVQLYSPKKKIYQIAVVPDVAHDGDKMVNSKEARWHIFGM</sequence>
<dbReference type="Proteomes" id="UP001598138">
    <property type="component" value="Unassembled WGS sequence"/>
</dbReference>